<reference evidence="2" key="1">
    <citation type="submission" date="2009-08" db="EMBL/GenBank/DDBJ databases">
        <title>Annotation of Salpingoeca rosetta.</title>
        <authorList>
            <consortium name="The Broad Institute Genome Sequencing Platform"/>
            <person name="Russ C."/>
            <person name="Cuomo C."/>
            <person name="Burger G."/>
            <person name="Gray M.W."/>
            <person name="Holland P.W.H."/>
            <person name="King N."/>
            <person name="Lang F.B.F."/>
            <person name="Roger A.J."/>
            <person name="Ruiz-Trillo I."/>
            <person name="Young S.K."/>
            <person name="Zeng Q."/>
            <person name="Gargeya S."/>
            <person name="Alvarado L."/>
            <person name="Berlin A."/>
            <person name="Chapman S.B."/>
            <person name="Chen Z."/>
            <person name="Freedman E."/>
            <person name="Gellesch M."/>
            <person name="Goldberg J."/>
            <person name="Griggs A."/>
            <person name="Gujja S."/>
            <person name="Heilman E."/>
            <person name="Heiman D."/>
            <person name="Howarth C."/>
            <person name="Mehta T."/>
            <person name="Neiman D."/>
            <person name="Pearson M."/>
            <person name="Roberts A."/>
            <person name="Saif S."/>
            <person name="Shea T."/>
            <person name="Shenoy N."/>
            <person name="Sisk P."/>
            <person name="Stolte C."/>
            <person name="Sykes S."/>
            <person name="White J."/>
            <person name="Yandava C."/>
            <person name="Haas B."/>
            <person name="Nusbaum C."/>
            <person name="Birren B."/>
        </authorList>
    </citation>
    <scope>NUCLEOTIDE SEQUENCE [LARGE SCALE GENOMIC DNA]</scope>
    <source>
        <strain evidence="2">ATCC 50818</strain>
    </source>
</reference>
<dbReference type="KEGG" id="sre:PTSG_13012"/>
<keyword evidence="3" id="KW-1185">Reference proteome</keyword>
<feature type="compositionally biased region" description="Acidic residues" evidence="1">
    <location>
        <begin position="410"/>
        <end position="426"/>
    </location>
</feature>
<feature type="compositionally biased region" description="Low complexity" evidence="1">
    <location>
        <begin position="484"/>
        <end position="499"/>
    </location>
</feature>
<feature type="region of interest" description="Disordered" evidence="1">
    <location>
        <begin position="215"/>
        <end position="235"/>
    </location>
</feature>
<feature type="compositionally biased region" description="Low complexity" evidence="1">
    <location>
        <begin position="506"/>
        <end position="521"/>
    </location>
</feature>
<feature type="compositionally biased region" description="Basic and acidic residues" evidence="1">
    <location>
        <begin position="427"/>
        <end position="437"/>
    </location>
</feature>
<dbReference type="Gene3D" id="2.120.10.80">
    <property type="entry name" value="Kelch-type beta propeller"/>
    <property type="match status" value="1"/>
</dbReference>
<feature type="compositionally biased region" description="Polar residues" evidence="1">
    <location>
        <begin position="438"/>
        <end position="447"/>
    </location>
</feature>
<organism evidence="3">
    <name type="scientific">Salpingoeca rosetta (strain ATCC 50818 / BSB-021)</name>
    <dbReference type="NCBI Taxonomy" id="946362"/>
    <lineage>
        <taxon>Eukaryota</taxon>
        <taxon>Choanoflagellata</taxon>
        <taxon>Craspedida</taxon>
        <taxon>Salpingoecidae</taxon>
        <taxon>Salpingoeca</taxon>
    </lineage>
</organism>
<dbReference type="SUPFAM" id="SSF117281">
    <property type="entry name" value="Kelch motif"/>
    <property type="match status" value="1"/>
</dbReference>
<dbReference type="EMBL" id="GL832989">
    <property type="protein sequence ID" value="EGD79980.1"/>
    <property type="molecule type" value="Genomic_DNA"/>
</dbReference>
<feature type="region of interest" description="Disordered" evidence="1">
    <location>
        <begin position="403"/>
        <end position="467"/>
    </location>
</feature>
<sequence>MAQHGDVRLLTDLLTGSPSTLSAAVTAPPDGDPMTSVGAHIGVGGGGGGGGGDDVMKPKPIWPTAKREDSTQQHVKGINGGGSGEASTGFLRDNAARNSNAGTRGTIWSSLGHGGVARAVTAYPPLQKRGSAPSSLSSTETATATAVMVDGGGAADKEDAHRITQNVDDGGDDGDGGCGTERYGAHHGFDGCSLVDALDPIATRAFPIVDNTSTTANSARSAALPTQQLSSPRASPPFLRLRMTQCRPFAAVDGPTPPVRYAAATAVVVADGRTTDCDAPTQRHNDDGCGGGDGGDGGGDGGEGGDGCHSQHQHQQEGARSRQHRANPTTPVMVVFGGCARNHGGIDNTNSTGDGYDDVDADAWTGGPLLNDTWVLCNTPAAPAQSSSALRWYHVPVATTADTDHATDAGSDDDCDDDDGDDNGGGDDEHGACHVRGDNNTSTGNGENATCDDDDSDTTNAASTRQTSSADAILAELDPFSSNSVAASPRSASLSSSHTGPPPSSSQPLSTSSTSRGRAASMPIAYSANATDRTRNHQLPTTTTTTATTTTPIPPTTTTATTTATSTPPPAAAAAATATTAAATTDQVSHRHRHLAPSPRLGAACIFKRTHDNDDAGGGGGGGGDGVLIVFGGRSGARLKNDVWILKMRSTAAEPATWQRCTQVGTTAPPARYLHTMAAVSSGFVVFGGRDRHASLGDAWMAHVDVRSMTVEWRLLCTDGPALHFWYKRMS</sequence>
<evidence type="ECO:0000313" key="3">
    <source>
        <dbReference type="Proteomes" id="UP000007799"/>
    </source>
</evidence>
<protein>
    <submittedName>
        <fullName evidence="2">Uncharacterized protein</fullName>
    </submittedName>
</protein>
<feature type="compositionally biased region" description="Polar residues" evidence="1">
    <location>
        <begin position="224"/>
        <end position="233"/>
    </location>
</feature>
<feature type="region of interest" description="Disordered" evidence="1">
    <location>
        <begin position="483"/>
        <end position="572"/>
    </location>
</feature>
<feature type="region of interest" description="Disordered" evidence="1">
    <location>
        <begin position="42"/>
        <end position="90"/>
    </location>
</feature>
<accession>F2UQS5</accession>
<proteinExistence type="predicted"/>
<feature type="compositionally biased region" description="Basic and acidic residues" evidence="1">
    <location>
        <begin position="276"/>
        <end position="287"/>
    </location>
</feature>
<gene>
    <name evidence="2" type="ORF">PTSG_13012</name>
</gene>
<dbReference type="InParanoid" id="F2UQS5"/>
<dbReference type="Proteomes" id="UP000007799">
    <property type="component" value="Unassembled WGS sequence"/>
</dbReference>
<dbReference type="InterPro" id="IPR015915">
    <property type="entry name" value="Kelch-typ_b-propeller"/>
</dbReference>
<feature type="compositionally biased region" description="Low complexity" evidence="1">
    <location>
        <begin position="540"/>
        <end position="572"/>
    </location>
</feature>
<dbReference type="RefSeq" id="XP_004988601.1">
    <property type="nucleotide sequence ID" value="XM_004988544.1"/>
</dbReference>
<feature type="compositionally biased region" description="Gly residues" evidence="1">
    <location>
        <begin position="42"/>
        <end position="53"/>
    </location>
</feature>
<evidence type="ECO:0000313" key="2">
    <source>
        <dbReference type="EMBL" id="EGD79980.1"/>
    </source>
</evidence>
<feature type="compositionally biased region" description="Gly residues" evidence="1">
    <location>
        <begin position="288"/>
        <end position="307"/>
    </location>
</feature>
<evidence type="ECO:0000256" key="1">
    <source>
        <dbReference type="SAM" id="MobiDB-lite"/>
    </source>
</evidence>
<dbReference type="OMA" id="MPIAYSA"/>
<name>F2UQS5_SALR5</name>
<dbReference type="PANTHER" id="PTHR23244">
    <property type="entry name" value="KELCH REPEAT DOMAIN"/>
    <property type="match status" value="1"/>
</dbReference>
<feature type="region of interest" description="Disordered" evidence="1">
    <location>
        <begin position="276"/>
        <end position="328"/>
    </location>
</feature>
<dbReference type="AlphaFoldDB" id="F2UQS5"/>
<dbReference type="GeneID" id="16069136"/>